<dbReference type="Proteomes" id="UP000612956">
    <property type="component" value="Unassembled WGS sequence"/>
</dbReference>
<dbReference type="EMBL" id="BMMW01000004">
    <property type="protein sequence ID" value="GGK63450.1"/>
    <property type="molecule type" value="Genomic_DNA"/>
</dbReference>
<organism evidence="1 2">
    <name type="scientific">Nocardia camponoti</name>
    <dbReference type="NCBI Taxonomy" id="1616106"/>
    <lineage>
        <taxon>Bacteria</taxon>
        <taxon>Bacillati</taxon>
        <taxon>Actinomycetota</taxon>
        <taxon>Actinomycetes</taxon>
        <taxon>Mycobacteriales</taxon>
        <taxon>Nocardiaceae</taxon>
        <taxon>Nocardia</taxon>
    </lineage>
</organism>
<keyword evidence="2" id="KW-1185">Reference proteome</keyword>
<gene>
    <name evidence="1" type="ORF">GCM10011591_39630</name>
</gene>
<reference evidence="1" key="2">
    <citation type="submission" date="2020-09" db="EMBL/GenBank/DDBJ databases">
        <authorList>
            <person name="Sun Q."/>
            <person name="Zhou Y."/>
        </authorList>
    </citation>
    <scope>NUCLEOTIDE SEQUENCE</scope>
    <source>
        <strain evidence="1">CGMCC 4.7278</strain>
    </source>
</reference>
<reference evidence="1" key="1">
    <citation type="journal article" date="2014" name="Int. J. Syst. Evol. Microbiol.">
        <title>Complete genome sequence of Corynebacterium casei LMG S-19264T (=DSM 44701T), isolated from a smear-ripened cheese.</title>
        <authorList>
            <consortium name="US DOE Joint Genome Institute (JGI-PGF)"/>
            <person name="Walter F."/>
            <person name="Albersmeier A."/>
            <person name="Kalinowski J."/>
            <person name="Ruckert C."/>
        </authorList>
    </citation>
    <scope>NUCLEOTIDE SEQUENCE</scope>
    <source>
        <strain evidence="1">CGMCC 4.7278</strain>
    </source>
</reference>
<name>A0A917VDB6_9NOCA</name>
<protein>
    <submittedName>
        <fullName evidence="1">Uncharacterized protein</fullName>
    </submittedName>
</protein>
<proteinExistence type="predicted"/>
<comment type="caution">
    <text evidence="1">The sequence shown here is derived from an EMBL/GenBank/DDBJ whole genome shotgun (WGS) entry which is preliminary data.</text>
</comment>
<sequence length="55" mass="6240">MHAVTNDLERQVFDQVATLLNLEVDMLFFDTTSTYFETAADEPSPATSVTTRSRR</sequence>
<dbReference type="AlphaFoldDB" id="A0A917VDB6"/>
<evidence type="ECO:0000313" key="1">
    <source>
        <dbReference type="EMBL" id="GGK63450.1"/>
    </source>
</evidence>
<accession>A0A917VDB6</accession>
<evidence type="ECO:0000313" key="2">
    <source>
        <dbReference type="Proteomes" id="UP000612956"/>
    </source>
</evidence>